<evidence type="ECO:0000256" key="1">
    <source>
        <dbReference type="ARBA" id="ARBA00023117"/>
    </source>
</evidence>
<dbReference type="EMBL" id="JARBJD010000001">
    <property type="protein sequence ID" value="KAK2964771.1"/>
    <property type="molecule type" value="Genomic_DNA"/>
</dbReference>
<name>A0ABQ9YLY6_9EUKA</name>
<evidence type="ECO:0000313" key="5">
    <source>
        <dbReference type="EMBL" id="KAK2964771.1"/>
    </source>
</evidence>
<accession>A0ABQ9YLY6</accession>
<comment type="caution">
    <text evidence="5">The sequence shown here is derived from an EMBL/GenBank/DDBJ whole genome shotgun (WGS) entry which is preliminary data.</text>
</comment>
<dbReference type="Proteomes" id="UP001281761">
    <property type="component" value="Unassembled WGS sequence"/>
</dbReference>
<organism evidence="5 6">
    <name type="scientific">Blattamonas nauphoetae</name>
    <dbReference type="NCBI Taxonomy" id="2049346"/>
    <lineage>
        <taxon>Eukaryota</taxon>
        <taxon>Metamonada</taxon>
        <taxon>Preaxostyla</taxon>
        <taxon>Oxymonadida</taxon>
        <taxon>Blattamonas</taxon>
    </lineage>
</organism>
<dbReference type="InterPro" id="IPR001487">
    <property type="entry name" value="Bromodomain"/>
</dbReference>
<dbReference type="Gene3D" id="1.20.920.10">
    <property type="entry name" value="Bromodomain-like"/>
    <property type="match status" value="1"/>
</dbReference>
<feature type="compositionally biased region" description="Low complexity" evidence="3">
    <location>
        <begin position="228"/>
        <end position="240"/>
    </location>
</feature>
<dbReference type="InterPro" id="IPR036427">
    <property type="entry name" value="Bromodomain-like_sf"/>
</dbReference>
<feature type="domain" description="Bromo" evidence="4">
    <location>
        <begin position="35"/>
        <end position="129"/>
    </location>
</feature>
<protein>
    <recommendedName>
        <fullName evidence="4">Bromo domain-containing protein</fullName>
    </recommendedName>
</protein>
<dbReference type="SUPFAM" id="SSF47370">
    <property type="entry name" value="Bromodomain"/>
    <property type="match status" value="1"/>
</dbReference>
<dbReference type="SMART" id="SM00297">
    <property type="entry name" value="BROMO"/>
    <property type="match status" value="1"/>
</dbReference>
<dbReference type="PROSITE" id="PS50014">
    <property type="entry name" value="BROMODOMAIN_2"/>
    <property type="match status" value="1"/>
</dbReference>
<feature type="compositionally biased region" description="Pro residues" evidence="3">
    <location>
        <begin position="194"/>
        <end position="205"/>
    </location>
</feature>
<dbReference type="Pfam" id="PF00439">
    <property type="entry name" value="Bromodomain"/>
    <property type="match status" value="1"/>
</dbReference>
<proteinExistence type="predicted"/>
<sequence>MNLKSAFTGDDPKFFCSPTEAEKLKYLKRTLKKISQATIAAPFRYPVDTSANGYPDYLDIINKPMDFNTIISRIPEFEAWRKADTTAVVKPDYLPIYDQLYRDSYALLRDIHLIWDNCYVYNGKDSQIGKDAQKLQNDLKKQMEETIDKCWWGPEQFHEVGVSTDADLKAAMTPAERLKPNPSVPSKQDDSLRPPQPDYSPPPLPIKSTPLSSKPLPPKTVTMKVVTPKSSPPLKSQPPRKISPQPLPLASMALDRKQQRKPPPQRPIKLPTKFHKISEKDKQWMLEKANALSFEQSADLEKEIIKMKPGDDRHYQRSEEVVYYFDEFNDEQLHLLQRRMQKLIGISDH</sequence>
<reference evidence="5 6" key="1">
    <citation type="journal article" date="2022" name="bioRxiv">
        <title>Genomics of Preaxostyla Flagellates Illuminates Evolutionary Transitions and the Path Towards Mitochondrial Loss.</title>
        <authorList>
            <person name="Novak L.V.F."/>
            <person name="Treitli S.C."/>
            <person name="Pyrih J."/>
            <person name="Halakuc P."/>
            <person name="Pipaliya S.V."/>
            <person name="Vacek V."/>
            <person name="Brzon O."/>
            <person name="Soukal P."/>
            <person name="Eme L."/>
            <person name="Dacks J.B."/>
            <person name="Karnkowska A."/>
            <person name="Elias M."/>
            <person name="Hampl V."/>
        </authorList>
    </citation>
    <scope>NUCLEOTIDE SEQUENCE [LARGE SCALE GENOMIC DNA]</scope>
    <source>
        <strain evidence="5">NAU3</strain>
        <tissue evidence="5">Gut</tissue>
    </source>
</reference>
<feature type="region of interest" description="Disordered" evidence="3">
    <location>
        <begin position="174"/>
        <end position="247"/>
    </location>
</feature>
<dbReference type="PRINTS" id="PR00503">
    <property type="entry name" value="BROMODOMAIN"/>
</dbReference>
<evidence type="ECO:0000256" key="2">
    <source>
        <dbReference type="PROSITE-ProRule" id="PRU00035"/>
    </source>
</evidence>
<gene>
    <name evidence="5" type="ORF">BLNAU_71</name>
</gene>
<keyword evidence="1 2" id="KW-0103">Bromodomain</keyword>
<evidence type="ECO:0000259" key="4">
    <source>
        <dbReference type="PROSITE" id="PS50014"/>
    </source>
</evidence>
<evidence type="ECO:0000313" key="6">
    <source>
        <dbReference type="Proteomes" id="UP001281761"/>
    </source>
</evidence>
<dbReference type="CDD" id="cd04369">
    <property type="entry name" value="Bromodomain"/>
    <property type="match status" value="1"/>
</dbReference>
<evidence type="ECO:0000256" key="3">
    <source>
        <dbReference type="SAM" id="MobiDB-lite"/>
    </source>
</evidence>
<keyword evidence="6" id="KW-1185">Reference proteome</keyword>
<dbReference type="PANTHER" id="PTHR45926">
    <property type="entry name" value="OSJNBA0053K19.4 PROTEIN"/>
    <property type="match status" value="1"/>
</dbReference>